<evidence type="ECO:0000313" key="2">
    <source>
        <dbReference type="Proteomes" id="UP001150603"/>
    </source>
</evidence>
<organism evidence="1 2">
    <name type="scientific">Linderina macrospora</name>
    <dbReference type="NCBI Taxonomy" id="4868"/>
    <lineage>
        <taxon>Eukaryota</taxon>
        <taxon>Fungi</taxon>
        <taxon>Fungi incertae sedis</taxon>
        <taxon>Zoopagomycota</taxon>
        <taxon>Kickxellomycotina</taxon>
        <taxon>Kickxellomycetes</taxon>
        <taxon>Kickxellales</taxon>
        <taxon>Kickxellaceae</taxon>
        <taxon>Linderina</taxon>
    </lineage>
</organism>
<proteinExistence type="predicted"/>
<dbReference type="EMBL" id="JANBPW010000603">
    <property type="protein sequence ID" value="KAJ1948879.1"/>
    <property type="molecule type" value="Genomic_DNA"/>
</dbReference>
<accession>A0ACC1JE29</accession>
<feature type="non-terminal residue" evidence="1">
    <location>
        <position position="414"/>
    </location>
</feature>
<protein>
    <submittedName>
        <fullName evidence="1">Uncharacterized protein</fullName>
    </submittedName>
</protein>
<keyword evidence="2" id="KW-1185">Reference proteome</keyword>
<evidence type="ECO:0000313" key="1">
    <source>
        <dbReference type="EMBL" id="KAJ1948879.1"/>
    </source>
</evidence>
<sequence length="414" mass="46715">MSSSHQSSHPVFLHNDVVNAIVDSIARRYKYDAYYCALPKDYRPIVNAAAVCQAWRRMALPTVYKSMWVVVEKTAEDDGNDGEASDTAYREKCLSNVGFMPQGCEKYAKELILSFGADTISENPIKHLEQIGICGRSWPEVKLLSMHISTAELGDADDLNDFDEYGDLRPLYSSEDVMRLARYAMKLVPNVENLLIKLDSRPSDGIDLEQGFRQYLPNITMMTICESVIYHNQALLLPPQLTYLDVNCTQLDTVRWLPGASAAALRVLMLTGVTRELLYSLFFTTQGSAPTVFSELRLLVLYMTDRMGNPQTLPPSSVAVPEFSFPKLNSLLLSTRACRTDWSWEMLSWFRGSPLRDIYLMGATGFAQQFDFARYPDLRFFDALLADLSEKDSLALSTKLMTAKADLYELALRS</sequence>
<comment type="caution">
    <text evidence="1">The sequence shown here is derived from an EMBL/GenBank/DDBJ whole genome shotgun (WGS) entry which is preliminary data.</text>
</comment>
<name>A0ACC1JE29_9FUNG</name>
<gene>
    <name evidence="1" type="ORF">FBU59_001395</name>
</gene>
<dbReference type="Proteomes" id="UP001150603">
    <property type="component" value="Unassembled WGS sequence"/>
</dbReference>
<reference evidence="1" key="1">
    <citation type="submission" date="2022-07" db="EMBL/GenBank/DDBJ databases">
        <title>Phylogenomic reconstructions and comparative analyses of Kickxellomycotina fungi.</title>
        <authorList>
            <person name="Reynolds N.K."/>
            <person name="Stajich J.E."/>
            <person name="Barry K."/>
            <person name="Grigoriev I.V."/>
            <person name="Crous P."/>
            <person name="Smith M.E."/>
        </authorList>
    </citation>
    <scope>NUCLEOTIDE SEQUENCE</scope>
    <source>
        <strain evidence="1">NRRL 5244</strain>
    </source>
</reference>